<name>A0A9N8JZ11_9PEZI</name>
<dbReference type="PANTHER" id="PTHR42812:SF12">
    <property type="entry name" value="BETA-XYLOSIDASE-RELATED"/>
    <property type="match status" value="1"/>
</dbReference>
<dbReference type="Gene3D" id="2.115.10.20">
    <property type="entry name" value="Glycosyl hydrolase domain, family 43"/>
    <property type="match status" value="1"/>
</dbReference>
<dbReference type="SUPFAM" id="SSF75005">
    <property type="entry name" value="Arabinanase/levansucrase/invertase"/>
    <property type="match status" value="1"/>
</dbReference>
<gene>
    <name evidence="7" type="ORF">AWRI4619_LOCUS8883</name>
</gene>
<accession>A0A9N8JZ11</accession>
<dbReference type="EMBL" id="CAIJEN010000015">
    <property type="protein sequence ID" value="CAD0095588.1"/>
    <property type="molecule type" value="Genomic_DNA"/>
</dbReference>
<protein>
    <recommendedName>
        <fullName evidence="6">Beta-xylosidase C-terminal Concanavalin A-like domain-containing protein</fullName>
    </recommendedName>
</protein>
<dbReference type="InterPro" id="IPR051795">
    <property type="entry name" value="Glycosyl_Hydrlase_43"/>
</dbReference>
<reference evidence="7" key="1">
    <citation type="submission" date="2020-06" db="EMBL/GenBank/DDBJ databases">
        <authorList>
            <person name="Onetto C."/>
        </authorList>
    </citation>
    <scope>NUCLEOTIDE SEQUENCE</scope>
</reference>
<evidence type="ECO:0000313" key="7">
    <source>
        <dbReference type="EMBL" id="CAD0095588.1"/>
    </source>
</evidence>
<dbReference type="InterPro" id="IPR041542">
    <property type="entry name" value="GH43_C2"/>
</dbReference>
<evidence type="ECO:0000256" key="2">
    <source>
        <dbReference type="ARBA" id="ARBA00022801"/>
    </source>
</evidence>
<evidence type="ECO:0000256" key="4">
    <source>
        <dbReference type="PIRSR" id="PIRSR606710-2"/>
    </source>
</evidence>
<evidence type="ECO:0000256" key="5">
    <source>
        <dbReference type="RuleBase" id="RU361187"/>
    </source>
</evidence>
<dbReference type="CDD" id="cd18617">
    <property type="entry name" value="GH43_XynB-like"/>
    <property type="match status" value="1"/>
</dbReference>
<keyword evidence="2 5" id="KW-0378">Hydrolase</keyword>
<dbReference type="GO" id="GO:0004553">
    <property type="term" value="F:hydrolase activity, hydrolyzing O-glycosyl compounds"/>
    <property type="evidence" value="ECO:0007669"/>
    <property type="project" value="InterPro"/>
</dbReference>
<dbReference type="Gene3D" id="2.60.120.200">
    <property type="match status" value="1"/>
</dbReference>
<keyword evidence="3 5" id="KW-0326">Glycosidase</keyword>
<dbReference type="Proteomes" id="UP000716446">
    <property type="component" value="Unassembled WGS sequence"/>
</dbReference>
<proteinExistence type="inferred from homology"/>
<comment type="caution">
    <text evidence="7">The sequence shown here is derived from an EMBL/GenBank/DDBJ whole genome shotgun (WGS) entry which is preliminary data.</text>
</comment>
<dbReference type="PANTHER" id="PTHR42812">
    <property type="entry name" value="BETA-XYLOSIDASE"/>
    <property type="match status" value="1"/>
</dbReference>
<sequence length="525" mass="59028">MTSTLNGPIIPGFAPDPSVTRIGDTFFLVNSTFHLFPGLPIYASKDLVNWTLIGKLEVNHRNKTRIDASIGNAINRRSQISLRLSDTKLEPQDDGTVMLATGGLFAPTIRHDSETEKTYIINTNVIHPEDGGKDIPKNFIVETDDVWSDNWSDPVYLDFDGIDPSIFWDEGGKAYVCGSHGPGPMTTIALFEIDLSTGKKLSDEKIVWKGTGGIYPEGPHIYKKDGYYYLLISEGGTFKDHMITVARSDKIWGPYDAYENNPILTAAGTDNYVHCTGHCDMFQDKEDRWWGVCLAMRMRGSRFHMGRESFLVTGHWEQGGWPSLDTVEVTSSHKFKTDVVKTTKTGLDWLYIRDVNLQHHKVQGSTIRLTPSRADISQWQKPVSFIGKRQRKLEGSASVNLAVPKTGSSRAGLVIYKDEHRYTRIHYNSSSKIICFEIVNNAKKISRSDQQEISDETSDIRLLIEYTEDRLVLQFEEEKGVVKTLGIVDTAELSNADFVGPIVGVYAVSDEENDEVLFTNFEHEQ</sequence>
<dbReference type="InterPro" id="IPR023296">
    <property type="entry name" value="Glyco_hydro_beta-prop_sf"/>
</dbReference>
<comment type="similarity">
    <text evidence="1 5">Belongs to the glycosyl hydrolase 43 family.</text>
</comment>
<dbReference type="SUPFAM" id="SSF49899">
    <property type="entry name" value="Concanavalin A-like lectins/glucanases"/>
    <property type="match status" value="1"/>
</dbReference>
<dbReference type="Pfam" id="PF04616">
    <property type="entry name" value="Glyco_hydro_43"/>
    <property type="match status" value="1"/>
</dbReference>
<dbReference type="GO" id="GO:0005975">
    <property type="term" value="P:carbohydrate metabolic process"/>
    <property type="evidence" value="ECO:0007669"/>
    <property type="project" value="InterPro"/>
</dbReference>
<feature type="site" description="Important for catalytic activity, responsible for pKa modulation of the active site Glu and correct orientation of both the proton donor and substrate" evidence="4">
    <location>
        <position position="163"/>
    </location>
</feature>
<evidence type="ECO:0000256" key="3">
    <source>
        <dbReference type="ARBA" id="ARBA00023295"/>
    </source>
</evidence>
<dbReference type="InterPro" id="IPR013320">
    <property type="entry name" value="ConA-like_dom_sf"/>
</dbReference>
<dbReference type="AlphaFoldDB" id="A0A9N8JZ11"/>
<dbReference type="InterPro" id="IPR006710">
    <property type="entry name" value="Glyco_hydro_43"/>
</dbReference>
<evidence type="ECO:0000259" key="6">
    <source>
        <dbReference type="Pfam" id="PF17851"/>
    </source>
</evidence>
<dbReference type="Pfam" id="PF17851">
    <property type="entry name" value="GH43_C2"/>
    <property type="match status" value="1"/>
</dbReference>
<keyword evidence="8" id="KW-1185">Reference proteome</keyword>
<feature type="domain" description="Beta-xylosidase C-terminal Concanavalin A-like" evidence="6">
    <location>
        <begin position="342"/>
        <end position="521"/>
    </location>
</feature>
<organism evidence="7 8">
    <name type="scientific">Aureobasidium vineae</name>
    <dbReference type="NCBI Taxonomy" id="2773715"/>
    <lineage>
        <taxon>Eukaryota</taxon>
        <taxon>Fungi</taxon>
        <taxon>Dikarya</taxon>
        <taxon>Ascomycota</taxon>
        <taxon>Pezizomycotina</taxon>
        <taxon>Dothideomycetes</taxon>
        <taxon>Dothideomycetidae</taxon>
        <taxon>Dothideales</taxon>
        <taxon>Saccotheciaceae</taxon>
        <taxon>Aureobasidium</taxon>
    </lineage>
</organism>
<evidence type="ECO:0000313" key="8">
    <source>
        <dbReference type="Proteomes" id="UP000716446"/>
    </source>
</evidence>
<evidence type="ECO:0000256" key="1">
    <source>
        <dbReference type="ARBA" id="ARBA00009865"/>
    </source>
</evidence>